<dbReference type="PATRIC" id="fig|1331206.3.peg.3306"/>
<keyword evidence="4" id="KW-0812">Transmembrane</keyword>
<dbReference type="Gene3D" id="2.60.120.330">
    <property type="entry name" value="B-lactam Antibiotic, Isopenicillin N Synthase, Chain"/>
    <property type="match status" value="1"/>
</dbReference>
<dbReference type="RefSeq" id="WP_005013514.1">
    <property type="nucleotide sequence ID" value="NZ_JFZZ01000137.1"/>
</dbReference>
<gene>
    <name evidence="6" type="ORF">L497_0908</name>
</gene>
<dbReference type="Proteomes" id="UP000026682">
    <property type="component" value="Unassembled WGS sequence"/>
</dbReference>
<dbReference type="InterPro" id="IPR051821">
    <property type="entry name" value="Asp/Asn_beta-hydroxylase"/>
</dbReference>
<evidence type="ECO:0000256" key="3">
    <source>
        <dbReference type="ARBA" id="ARBA00023002"/>
    </source>
</evidence>
<dbReference type="AlphaFoldDB" id="A0A158M0J9"/>
<protein>
    <submittedName>
        <fullName evidence="6">Beta-hydroxylase, aspartyl/asparaginyl family</fullName>
        <ecNumber evidence="6">1.14.11.16</ecNumber>
    </submittedName>
</protein>
<evidence type="ECO:0000313" key="7">
    <source>
        <dbReference type="Proteomes" id="UP000026682"/>
    </source>
</evidence>
<dbReference type="STRING" id="35814.BBB42_07800"/>
<dbReference type="EMBL" id="JFZZ01000137">
    <property type="protein sequence ID" value="KAK87316.1"/>
    <property type="molecule type" value="Genomic_DNA"/>
</dbReference>
<dbReference type="SUPFAM" id="SSF51197">
    <property type="entry name" value="Clavaminate synthase-like"/>
    <property type="match status" value="1"/>
</dbReference>
<dbReference type="GeneID" id="93120268"/>
<sequence length="298" mass="34545">MKWFILALFVVTAVVVHYRGRVRHRFSRQALDHSTFTAPINVFMYAFSGVPNQPYLDLKYFPQIKVLIDRWEDIRAEAEQLFGDGHIKASDKYNDAGFNSFFKSGWKRFYLKWYDTDHPSARALCPLTTELVSTIPGMKAAMFTALPPGSRLPRHRDPYAGSLRFHMGLITPNSPDCYINVDGQDYYWRDGEAVVFDETFIHYAENKTDQNRIILFCDIERPMKYRWAQAVNNFFGTILLRAATSPNQEGDRTGGINRIFGAVYAVRRFGKSIKKKNKTVYYILKWMLVLGIFALIFL</sequence>
<evidence type="ECO:0000256" key="2">
    <source>
        <dbReference type="ARBA" id="ARBA00022964"/>
    </source>
</evidence>
<dbReference type="InterPro" id="IPR007803">
    <property type="entry name" value="Asp/Arg/Pro-Hydrxlase"/>
</dbReference>
<comment type="similarity">
    <text evidence="1">Belongs to the aspartyl/asparaginyl beta-hydroxylase family.</text>
</comment>
<keyword evidence="4" id="KW-1133">Transmembrane helix</keyword>
<organism evidence="6 7">
    <name type="scientific">Bordetella holmesii CDC-H585-BH</name>
    <dbReference type="NCBI Taxonomy" id="1331206"/>
    <lineage>
        <taxon>Bacteria</taxon>
        <taxon>Pseudomonadati</taxon>
        <taxon>Pseudomonadota</taxon>
        <taxon>Betaproteobacteria</taxon>
        <taxon>Burkholderiales</taxon>
        <taxon>Alcaligenaceae</taxon>
        <taxon>Bordetella</taxon>
    </lineage>
</organism>
<feature type="transmembrane region" description="Helical" evidence="4">
    <location>
        <begin position="279"/>
        <end position="297"/>
    </location>
</feature>
<comment type="caution">
    <text evidence="6">The sequence shown here is derived from an EMBL/GenBank/DDBJ whole genome shotgun (WGS) entry which is preliminary data.</text>
</comment>
<feature type="domain" description="Aspartyl/asparaginy/proline hydroxylase" evidence="5">
    <location>
        <begin position="70"/>
        <end position="222"/>
    </location>
</feature>
<keyword evidence="4" id="KW-0472">Membrane</keyword>
<evidence type="ECO:0000256" key="1">
    <source>
        <dbReference type="ARBA" id="ARBA00007730"/>
    </source>
</evidence>
<reference evidence="6 7" key="1">
    <citation type="submission" date="2014-03" db="EMBL/GenBank/DDBJ databases">
        <title>Genome sequence of Bordetella holmseii.</title>
        <authorList>
            <person name="Harvill E."/>
            <person name="Goodfield L.L."/>
            <person name="Ivanov Y."/>
            <person name="Meyer J.A."/>
            <person name="Newth C."/>
            <person name="Cassiday P."/>
            <person name="Tondella M.L."/>
            <person name="Liao P."/>
            <person name="Zimmerman J."/>
            <person name="Meert K."/>
            <person name="Wessel D."/>
            <person name="Berger J."/>
            <person name="Dean J.M."/>
            <person name="Holubkov R."/>
            <person name="Burr J."/>
            <person name="Liu T."/>
            <person name="Brinkac L.M."/>
            <person name="Sanka R."/>
            <person name="Kim M."/>
            <person name="Losada L."/>
        </authorList>
    </citation>
    <scope>NUCLEOTIDE SEQUENCE [LARGE SCALE GENOMIC DNA]</scope>
    <source>
        <strain evidence="6 7">CDC-H585-BH</strain>
    </source>
</reference>
<keyword evidence="3 6" id="KW-0560">Oxidoreductase</keyword>
<dbReference type="InterPro" id="IPR047694">
    <property type="entry name" value="Lipid_A_LpxO-like"/>
</dbReference>
<proteinExistence type="inferred from homology"/>
<dbReference type="GO" id="GO:0062101">
    <property type="term" value="F:peptidyl-aspartic acid 3-dioxygenase activity"/>
    <property type="evidence" value="ECO:0007669"/>
    <property type="project" value="UniProtKB-EC"/>
</dbReference>
<dbReference type="Pfam" id="PF05118">
    <property type="entry name" value="Asp_Arg_Hydrox"/>
    <property type="match status" value="1"/>
</dbReference>
<dbReference type="EC" id="1.14.11.16" evidence="6"/>
<accession>A0A158M0J9</accession>
<dbReference type="NCBIfam" id="NF033391">
    <property type="entry name" value="lipid_A_LpxO"/>
    <property type="match status" value="1"/>
</dbReference>
<keyword evidence="2" id="KW-0223">Dioxygenase</keyword>
<evidence type="ECO:0000259" key="5">
    <source>
        <dbReference type="Pfam" id="PF05118"/>
    </source>
</evidence>
<evidence type="ECO:0000256" key="4">
    <source>
        <dbReference type="SAM" id="Phobius"/>
    </source>
</evidence>
<dbReference type="PANTHER" id="PTHR46332:SF5">
    <property type="entry name" value="ASPARTATE BETA-HYDROXYLASE DOMAIN CONTAINING 2"/>
    <property type="match status" value="1"/>
</dbReference>
<dbReference type="InterPro" id="IPR027443">
    <property type="entry name" value="IPNS-like_sf"/>
</dbReference>
<name>A0A158M0J9_9BORD</name>
<evidence type="ECO:0000313" key="6">
    <source>
        <dbReference type="EMBL" id="KAK87316.1"/>
    </source>
</evidence>
<dbReference type="PANTHER" id="PTHR46332">
    <property type="entry name" value="ASPARTATE BETA-HYDROXYLASE DOMAIN-CONTAINING PROTEIN 2"/>
    <property type="match status" value="1"/>
</dbReference>